<sequence>MKAGNNLTLASSGTIHFEAASDIYIESHEKRSGNFAWQSSQGEGRTDETLRQSQLIAKGNLVIQAADGIVAEVPEINQQTVSQTIDAMVAADPDLAWLKEMEWILGCHGEP</sequence>
<dbReference type="Proteomes" id="UP000014463">
    <property type="component" value="Unassembled WGS sequence"/>
</dbReference>
<dbReference type="AlphaFoldDB" id="S2KRA3"/>
<proteinExistence type="predicted"/>
<protein>
    <submittedName>
        <fullName evidence="1">Uncharacterized protein</fullName>
    </submittedName>
</protein>
<dbReference type="PATRIC" id="fig|1121939.11.peg.1445"/>
<keyword evidence="2" id="KW-1185">Reference proteome</keyword>
<gene>
    <name evidence="1" type="ORF">L861_22195</name>
</gene>
<dbReference type="EMBL" id="ASTJ01000022">
    <property type="protein sequence ID" value="EPC03023.1"/>
    <property type="molecule type" value="Genomic_DNA"/>
</dbReference>
<dbReference type="STRING" id="1121939.L861_22195"/>
<reference evidence="1 2" key="1">
    <citation type="journal article" date="2013" name="Genome Announc.">
        <title>Draft genome sequence of the moderately halophilic gammaproteobacterium Halomonas anticariensis FP35.</title>
        <authorList>
            <person name="Tahrioui A."/>
            <person name="Quesada E."/>
            <person name="Llamas I."/>
        </authorList>
    </citation>
    <scope>NUCLEOTIDE SEQUENCE [LARGE SCALE GENOMIC DNA]</scope>
    <source>
        <strain evidence="2">DSM 16096 / CECT 5854 / LMG 22089 / FP35</strain>
    </source>
</reference>
<accession>S2KRA3</accession>
<evidence type="ECO:0000313" key="1">
    <source>
        <dbReference type="EMBL" id="EPC03023.1"/>
    </source>
</evidence>
<comment type="caution">
    <text evidence="1">The sequence shown here is derived from an EMBL/GenBank/DDBJ whole genome shotgun (WGS) entry which is preliminary data.</text>
</comment>
<dbReference type="eggNOG" id="COG3210">
    <property type="taxonomic scope" value="Bacteria"/>
</dbReference>
<name>S2KRA3_LITA3</name>
<dbReference type="OrthoDB" id="2664633at2"/>
<evidence type="ECO:0000313" key="2">
    <source>
        <dbReference type="Proteomes" id="UP000014463"/>
    </source>
</evidence>
<dbReference type="RefSeq" id="WP_016415945.1">
    <property type="nucleotide sequence ID" value="NZ_AUAB01000013.1"/>
</dbReference>
<organism evidence="1 2">
    <name type="scientific">Litchfieldella anticariensis (strain DSM 16096 / CECT 5854 / CIP 108499 / LMG 22089 / FP35)</name>
    <name type="common">Halomonas anticariensis</name>
    <dbReference type="NCBI Taxonomy" id="1121939"/>
    <lineage>
        <taxon>Bacteria</taxon>
        <taxon>Pseudomonadati</taxon>
        <taxon>Pseudomonadota</taxon>
        <taxon>Gammaproteobacteria</taxon>
        <taxon>Oceanospirillales</taxon>
        <taxon>Halomonadaceae</taxon>
        <taxon>Litchfieldella</taxon>
    </lineage>
</organism>